<proteinExistence type="predicted"/>
<dbReference type="AlphaFoldDB" id="A0A1C3E742"/>
<evidence type="ECO:0000313" key="1">
    <source>
        <dbReference type="EMBL" id="ODA29077.1"/>
    </source>
</evidence>
<gene>
    <name evidence="1" type="ORF">A6X21_09680</name>
</gene>
<dbReference type="STRING" id="1841610.A6X21_09680"/>
<accession>A0A1C3E742</accession>
<dbReference type="EMBL" id="LYDR01000144">
    <property type="protein sequence ID" value="ODA29077.1"/>
    <property type="molecule type" value="Genomic_DNA"/>
</dbReference>
<sequence>MPQTTAWATVLFHHERGALNRVTPAKAYGFHVGIWWQNDRQLVAFRQPVTEIETTGHLVDSDLTHDSAWETARWELLPPPTVEYFQIPRGRILWDTVHRSGIVYHGNSTSEAVFKELARLYGLPRWEARLDEHYLTGEALEEFYRLE</sequence>
<protein>
    <submittedName>
        <fullName evidence="1">Uncharacterized protein</fullName>
    </submittedName>
</protein>
<comment type="caution">
    <text evidence="1">The sequence shown here is derived from an EMBL/GenBank/DDBJ whole genome shotgun (WGS) entry which is preliminary data.</text>
</comment>
<evidence type="ECO:0000313" key="2">
    <source>
        <dbReference type="Proteomes" id="UP000094828"/>
    </source>
</evidence>
<dbReference type="OrthoDB" id="274643at2"/>
<reference evidence="1 2" key="1">
    <citation type="submission" date="2016-05" db="EMBL/GenBank/DDBJ databases">
        <title>Genomic and physiological characterization of Planctopirus sp. isolated from fresh water lake.</title>
        <authorList>
            <person name="Subhash Y."/>
            <person name="Ramana C."/>
        </authorList>
    </citation>
    <scope>NUCLEOTIDE SEQUENCE [LARGE SCALE GENOMIC DNA]</scope>
    <source>
        <strain evidence="1 2">JC280</strain>
    </source>
</reference>
<organism evidence="1 2">
    <name type="scientific">Planctopirus hydrillae</name>
    <dbReference type="NCBI Taxonomy" id="1841610"/>
    <lineage>
        <taxon>Bacteria</taxon>
        <taxon>Pseudomonadati</taxon>
        <taxon>Planctomycetota</taxon>
        <taxon>Planctomycetia</taxon>
        <taxon>Planctomycetales</taxon>
        <taxon>Planctomycetaceae</taxon>
        <taxon>Planctopirus</taxon>
    </lineage>
</organism>
<name>A0A1C3E742_9PLAN</name>
<dbReference type="Proteomes" id="UP000094828">
    <property type="component" value="Unassembled WGS sequence"/>
</dbReference>
<keyword evidence="2" id="KW-1185">Reference proteome</keyword>
<dbReference type="RefSeq" id="WP_068850297.1">
    <property type="nucleotide sequence ID" value="NZ_LYDR01000144.1"/>
</dbReference>